<dbReference type="Proteomes" id="UP000032180">
    <property type="component" value="Chromosome 2"/>
</dbReference>
<keyword evidence="6" id="KW-1185">Reference proteome</keyword>
<evidence type="ECO:0000256" key="3">
    <source>
        <dbReference type="ARBA" id="ARBA00022801"/>
    </source>
</evidence>
<evidence type="ECO:0000313" key="5">
    <source>
        <dbReference type="EnsemblPlants" id="LPERR02G14770.1"/>
    </source>
</evidence>
<reference evidence="6" key="2">
    <citation type="submission" date="2013-12" db="EMBL/GenBank/DDBJ databases">
        <authorList>
            <person name="Yu Y."/>
            <person name="Lee S."/>
            <person name="de Baynast K."/>
            <person name="Wissotski M."/>
            <person name="Liu L."/>
            <person name="Talag J."/>
            <person name="Goicoechea J."/>
            <person name="Angelova A."/>
            <person name="Jetty R."/>
            <person name="Kudrna D."/>
            <person name="Golser W."/>
            <person name="Rivera L."/>
            <person name="Zhang J."/>
            <person name="Wing R."/>
        </authorList>
    </citation>
    <scope>NUCLEOTIDE SEQUENCE</scope>
</reference>
<dbReference type="InterPro" id="IPR036412">
    <property type="entry name" value="HAD-like_sf"/>
</dbReference>
<dbReference type="InterPro" id="IPR044651">
    <property type="entry name" value="OTSB-like"/>
</dbReference>
<dbReference type="STRING" id="77586.A0A0D9VGH2"/>
<dbReference type="Pfam" id="PF02358">
    <property type="entry name" value="Trehalose_PPase"/>
    <property type="match status" value="2"/>
</dbReference>
<dbReference type="Gene3D" id="3.40.50.1000">
    <property type="entry name" value="HAD superfamily/HAD-like"/>
    <property type="match status" value="2"/>
</dbReference>
<sequence>MMLLNKAAVSLISAMARKVAKLSIKFATGREKLIGDSFNCTLYGLVECPSALASFEQITTSAQGKKVALFLDYDGTLSPIVDDPERAFMRPEIREAVKNIARLFPTSIVSGRSREKAFRSLVEATKAIDGARVENKLCLSIHYRNVDEKLWDLTEKTVHEVVQNFEDLRMSKGQMVHDIYSKDSWNKGNAVEYLLDRLGLNFEDVLPIFIGDDMTDENAFKVLRQRQTRFGILVSKDLEKIKVTAAMYTLKDSYETIIFILISIFCRLHVTCVLNIICYLGDGVPQFLG</sequence>
<dbReference type="PANTHER" id="PTHR43768">
    <property type="entry name" value="TREHALOSE 6-PHOSPHATE PHOSPHATASE"/>
    <property type="match status" value="1"/>
</dbReference>
<keyword evidence="4" id="KW-1133">Transmembrane helix</keyword>
<dbReference type="Gramene" id="LPERR02G14770.1">
    <property type="protein sequence ID" value="LPERR02G14770.1"/>
    <property type="gene ID" value="LPERR02G14770"/>
</dbReference>
<keyword evidence="4" id="KW-0812">Transmembrane</keyword>
<keyword evidence="4" id="KW-0472">Membrane</keyword>
<comment type="catalytic activity">
    <reaction evidence="1">
        <text>alpha,alpha-trehalose 6-phosphate + H2O = alpha,alpha-trehalose + phosphate</text>
        <dbReference type="Rhea" id="RHEA:23420"/>
        <dbReference type="ChEBI" id="CHEBI:15377"/>
        <dbReference type="ChEBI" id="CHEBI:16551"/>
        <dbReference type="ChEBI" id="CHEBI:43474"/>
        <dbReference type="ChEBI" id="CHEBI:58429"/>
        <dbReference type="EC" id="3.1.3.12"/>
    </reaction>
</comment>
<name>A0A0D9VGH2_9ORYZ</name>
<dbReference type="GO" id="GO:0005992">
    <property type="term" value="P:trehalose biosynthetic process"/>
    <property type="evidence" value="ECO:0007669"/>
    <property type="project" value="InterPro"/>
</dbReference>
<dbReference type="Gene3D" id="3.30.70.1020">
    <property type="entry name" value="Trehalose-6-phosphate phosphatase related protein, domain 2"/>
    <property type="match status" value="1"/>
</dbReference>
<dbReference type="SUPFAM" id="SSF56784">
    <property type="entry name" value="HAD-like"/>
    <property type="match status" value="1"/>
</dbReference>
<reference evidence="5" key="3">
    <citation type="submission" date="2015-04" db="UniProtKB">
        <authorList>
            <consortium name="EnsemblPlants"/>
        </authorList>
    </citation>
    <scope>IDENTIFICATION</scope>
</reference>
<evidence type="ECO:0000256" key="4">
    <source>
        <dbReference type="SAM" id="Phobius"/>
    </source>
</evidence>
<evidence type="ECO:0000256" key="1">
    <source>
        <dbReference type="ARBA" id="ARBA00000500"/>
    </source>
</evidence>
<dbReference type="HOGENOM" id="CLU_037265_1_0_1"/>
<dbReference type="AlphaFoldDB" id="A0A0D9VGH2"/>
<dbReference type="PANTHER" id="PTHR43768:SF17">
    <property type="entry name" value="TREHALOSE-PHOSPHATE PHOSPHATASE F-RELATED"/>
    <property type="match status" value="1"/>
</dbReference>
<evidence type="ECO:0000256" key="2">
    <source>
        <dbReference type="ARBA" id="ARBA00001968"/>
    </source>
</evidence>
<organism evidence="5 6">
    <name type="scientific">Leersia perrieri</name>
    <dbReference type="NCBI Taxonomy" id="77586"/>
    <lineage>
        <taxon>Eukaryota</taxon>
        <taxon>Viridiplantae</taxon>
        <taxon>Streptophyta</taxon>
        <taxon>Embryophyta</taxon>
        <taxon>Tracheophyta</taxon>
        <taxon>Spermatophyta</taxon>
        <taxon>Magnoliopsida</taxon>
        <taxon>Liliopsida</taxon>
        <taxon>Poales</taxon>
        <taxon>Poaceae</taxon>
        <taxon>BOP clade</taxon>
        <taxon>Oryzoideae</taxon>
        <taxon>Oryzeae</taxon>
        <taxon>Oryzinae</taxon>
        <taxon>Leersia</taxon>
    </lineage>
</organism>
<keyword evidence="3" id="KW-0378">Hydrolase</keyword>
<evidence type="ECO:0008006" key="7">
    <source>
        <dbReference type="Google" id="ProtNLM"/>
    </source>
</evidence>
<dbReference type="InterPro" id="IPR023214">
    <property type="entry name" value="HAD_sf"/>
</dbReference>
<reference evidence="5 6" key="1">
    <citation type="submission" date="2012-08" db="EMBL/GenBank/DDBJ databases">
        <title>Oryza genome evolution.</title>
        <authorList>
            <person name="Wing R.A."/>
        </authorList>
    </citation>
    <scope>NUCLEOTIDE SEQUENCE</scope>
</reference>
<feature type="transmembrane region" description="Helical" evidence="4">
    <location>
        <begin position="257"/>
        <end position="280"/>
    </location>
</feature>
<accession>A0A0D9VGH2</accession>
<comment type="cofactor">
    <cofactor evidence="2">
        <name>a divalent metal cation</name>
        <dbReference type="ChEBI" id="CHEBI:60240"/>
    </cofactor>
</comment>
<dbReference type="eggNOG" id="KOG1050">
    <property type="taxonomic scope" value="Eukaryota"/>
</dbReference>
<evidence type="ECO:0000313" key="6">
    <source>
        <dbReference type="Proteomes" id="UP000032180"/>
    </source>
</evidence>
<dbReference type="GO" id="GO:0004805">
    <property type="term" value="F:trehalose-phosphatase activity"/>
    <property type="evidence" value="ECO:0007669"/>
    <property type="project" value="UniProtKB-EC"/>
</dbReference>
<protein>
    <recommendedName>
        <fullName evidence="7">Trehalose-phosphatase</fullName>
    </recommendedName>
</protein>
<proteinExistence type="predicted"/>
<dbReference type="InterPro" id="IPR003337">
    <property type="entry name" value="Trehalose_PPase"/>
</dbReference>
<dbReference type="EnsemblPlants" id="LPERR02G14770.1">
    <property type="protein sequence ID" value="LPERR02G14770.1"/>
    <property type="gene ID" value="LPERR02G14770"/>
</dbReference>